<comment type="caution">
    <text evidence="2">The sequence shown here is derived from an EMBL/GenBank/DDBJ whole genome shotgun (WGS) entry which is preliminary data.</text>
</comment>
<feature type="transmembrane region" description="Helical" evidence="1">
    <location>
        <begin position="21"/>
        <end position="48"/>
    </location>
</feature>
<accession>A0A917F5Q3</accession>
<dbReference type="EMBL" id="BMEM01000002">
    <property type="protein sequence ID" value="GGF50750.1"/>
    <property type="molecule type" value="Genomic_DNA"/>
</dbReference>
<protein>
    <recommendedName>
        <fullName evidence="4">VanZ like family protein</fullName>
    </recommendedName>
</protein>
<dbReference type="RefSeq" id="WP_188430027.1">
    <property type="nucleotide sequence ID" value="NZ_BAABKH010000001.1"/>
</dbReference>
<keyword evidence="3" id="KW-1185">Reference proteome</keyword>
<reference evidence="2" key="2">
    <citation type="submission" date="2020-09" db="EMBL/GenBank/DDBJ databases">
        <authorList>
            <person name="Sun Q."/>
            <person name="Zhou Y."/>
        </authorList>
    </citation>
    <scope>NUCLEOTIDE SEQUENCE</scope>
    <source>
        <strain evidence="2">CGMCC 1.12160</strain>
    </source>
</reference>
<dbReference type="AlphaFoldDB" id="A0A917F5Q3"/>
<keyword evidence="1" id="KW-0472">Membrane</keyword>
<evidence type="ECO:0000256" key="1">
    <source>
        <dbReference type="SAM" id="Phobius"/>
    </source>
</evidence>
<evidence type="ECO:0008006" key="4">
    <source>
        <dbReference type="Google" id="ProtNLM"/>
    </source>
</evidence>
<reference evidence="2" key="1">
    <citation type="journal article" date="2014" name="Int. J. Syst. Evol. Microbiol.">
        <title>Complete genome sequence of Corynebacterium casei LMG S-19264T (=DSM 44701T), isolated from a smear-ripened cheese.</title>
        <authorList>
            <consortium name="US DOE Joint Genome Institute (JGI-PGF)"/>
            <person name="Walter F."/>
            <person name="Albersmeier A."/>
            <person name="Kalinowski J."/>
            <person name="Ruckert C."/>
        </authorList>
    </citation>
    <scope>NUCLEOTIDE SEQUENCE</scope>
    <source>
        <strain evidence="2">CGMCC 1.12160</strain>
    </source>
</reference>
<gene>
    <name evidence="2" type="ORF">GCM10011366_18230</name>
</gene>
<organism evidence="2 3">
    <name type="scientific">Ornithinimicrobium tianjinense</name>
    <dbReference type="NCBI Taxonomy" id="1195761"/>
    <lineage>
        <taxon>Bacteria</taxon>
        <taxon>Bacillati</taxon>
        <taxon>Actinomycetota</taxon>
        <taxon>Actinomycetes</taxon>
        <taxon>Micrococcales</taxon>
        <taxon>Ornithinimicrobiaceae</taxon>
        <taxon>Ornithinimicrobium</taxon>
    </lineage>
</organism>
<keyword evidence="1" id="KW-0812">Transmembrane</keyword>
<proteinExistence type="predicted"/>
<evidence type="ECO:0000313" key="3">
    <source>
        <dbReference type="Proteomes" id="UP000605670"/>
    </source>
</evidence>
<dbReference type="Proteomes" id="UP000605670">
    <property type="component" value="Unassembled WGS sequence"/>
</dbReference>
<sequence>MYAPSVPGPGGVPGLDKVAHLLLFALPSALAWLLGARWVVTLLVVHALVSEPLQGWVSPLRQADPWDTVADLAGVVLGVVVARWPREDGHRP</sequence>
<keyword evidence="1" id="KW-1133">Transmembrane helix</keyword>
<evidence type="ECO:0000313" key="2">
    <source>
        <dbReference type="EMBL" id="GGF50750.1"/>
    </source>
</evidence>
<name>A0A917F5Q3_9MICO</name>